<dbReference type="PANTHER" id="PTHR24301">
    <property type="entry name" value="THROMBOXANE-A SYNTHASE"/>
    <property type="match status" value="1"/>
</dbReference>
<keyword evidence="1 2" id="KW-0349">Heme</keyword>
<dbReference type="GO" id="GO:0016705">
    <property type="term" value="F:oxidoreductase activity, acting on paired donors, with incorporation or reduction of molecular oxygen"/>
    <property type="evidence" value="ECO:0007669"/>
    <property type="project" value="InterPro"/>
</dbReference>
<dbReference type="PRINTS" id="PR00385">
    <property type="entry name" value="P450"/>
</dbReference>
<dbReference type="GO" id="GO:0005506">
    <property type="term" value="F:iron ion binding"/>
    <property type="evidence" value="ECO:0007669"/>
    <property type="project" value="InterPro"/>
</dbReference>
<dbReference type="SUPFAM" id="SSF48264">
    <property type="entry name" value="Cytochrome P450"/>
    <property type="match status" value="1"/>
</dbReference>
<keyword evidence="2" id="KW-0560">Oxidoreductase</keyword>
<proteinExistence type="inferred from homology"/>
<keyword evidence="1 2" id="KW-0479">Metal-binding</keyword>
<accession>A0AAN9PUI9</accession>
<evidence type="ECO:0000313" key="3">
    <source>
        <dbReference type="EMBL" id="KAK7310697.1"/>
    </source>
</evidence>
<evidence type="ECO:0008006" key="5">
    <source>
        <dbReference type="Google" id="ProtNLM"/>
    </source>
</evidence>
<dbReference type="InterPro" id="IPR002401">
    <property type="entry name" value="Cyt_P450_E_grp-I"/>
</dbReference>
<keyword evidence="2" id="KW-0503">Monooxygenase</keyword>
<dbReference type="InterPro" id="IPR001128">
    <property type="entry name" value="Cyt_P450"/>
</dbReference>
<comment type="caution">
    <text evidence="3">The sequence shown here is derived from an EMBL/GenBank/DDBJ whole genome shotgun (WGS) entry which is preliminary data.</text>
</comment>
<keyword evidence="4" id="KW-1185">Reference proteome</keyword>
<dbReference type="AlphaFoldDB" id="A0AAN9PUI9"/>
<dbReference type="PANTHER" id="PTHR24301:SF10">
    <property type="entry name" value="CYTOCHROME P450 FAMILY PROTEIN"/>
    <property type="match status" value="1"/>
</dbReference>
<evidence type="ECO:0000256" key="1">
    <source>
        <dbReference type="PIRSR" id="PIRSR602401-1"/>
    </source>
</evidence>
<dbReference type="GO" id="GO:0004497">
    <property type="term" value="F:monooxygenase activity"/>
    <property type="evidence" value="ECO:0007669"/>
    <property type="project" value="UniProtKB-KW"/>
</dbReference>
<dbReference type="Gene3D" id="1.10.630.10">
    <property type="entry name" value="Cytochrome P450"/>
    <property type="match status" value="1"/>
</dbReference>
<dbReference type="PRINTS" id="PR00463">
    <property type="entry name" value="EP450I"/>
</dbReference>
<reference evidence="3 4" key="1">
    <citation type="submission" date="2024-01" db="EMBL/GenBank/DDBJ databases">
        <title>The genomes of 5 underutilized Papilionoideae crops provide insights into root nodulation and disease resistance.</title>
        <authorList>
            <person name="Yuan L."/>
        </authorList>
    </citation>
    <scope>NUCLEOTIDE SEQUENCE [LARGE SCALE GENOMIC DNA]</scope>
    <source>
        <strain evidence="3">LY-2023</strain>
        <tissue evidence="3">Leaf</tissue>
    </source>
</reference>
<comment type="cofactor">
    <cofactor evidence="1">
        <name>heme</name>
        <dbReference type="ChEBI" id="CHEBI:30413"/>
    </cofactor>
</comment>
<dbReference type="PROSITE" id="PS00086">
    <property type="entry name" value="CYTOCHROME_P450"/>
    <property type="match status" value="1"/>
</dbReference>
<comment type="similarity">
    <text evidence="2">Belongs to the cytochrome P450 family.</text>
</comment>
<dbReference type="InterPro" id="IPR017972">
    <property type="entry name" value="Cyt_P450_CS"/>
</dbReference>
<feature type="binding site" description="axial binding residue" evidence="1">
    <location>
        <position position="488"/>
    </location>
    <ligand>
        <name>heme</name>
        <dbReference type="ChEBI" id="CHEBI:30413"/>
    </ligand>
    <ligandPart>
        <name>Fe</name>
        <dbReference type="ChEBI" id="CHEBI:18248"/>
    </ligandPart>
</feature>
<organism evidence="3 4">
    <name type="scientific">Clitoria ternatea</name>
    <name type="common">Butterfly pea</name>
    <dbReference type="NCBI Taxonomy" id="43366"/>
    <lineage>
        <taxon>Eukaryota</taxon>
        <taxon>Viridiplantae</taxon>
        <taxon>Streptophyta</taxon>
        <taxon>Embryophyta</taxon>
        <taxon>Tracheophyta</taxon>
        <taxon>Spermatophyta</taxon>
        <taxon>Magnoliopsida</taxon>
        <taxon>eudicotyledons</taxon>
        <taxon>Gunneridae</taxon>
        <taxon>Pentapetalae</taxon>
        <taxon>rosids</taxon>
        <taxon>fabids</taxon>
        <taxon>Fabales</taxon>
        <taxon>Fabaceae</taxon>
        <taxon>Papilionoideae</taxon>
        <taxon>50 kb inversion clade</taxon>
        <taxon>NPAAA clade</taxon>
        <taxon>indigoferoid/millettioid clade</taxon>
        <taxon>Phaseoleae</taxon>
        <taxon>Clitoria</taxon>
    </lineage>
</organism>
<gene>
    <name evidence="3" type="ORF">RJT34_08365</name>
</gene>
<name>A0AAN9PUI9_CLITE</name>
<dbReference type="EMBL" id="JAYKXN010000002">
    <property type="protein sequence ID" value="KAK7310697.1"/>
    <property type="molecule type" value="Genomic_DNA"/>
</dbReference>
<dbReference type="Pfam" id="PF00067">
    <property type="entry name" value="p450"/>
    <property type="match status" value="1"/>
</dbReference>
<dbReference type="Proteomes" id="UP001359559">
    <property type="component" value="Unassembled WGS sequence"/>
</dbReference>
<dbReference type="GO" id="GO:0020037">
    <property type="term" value="F:heme binding"/>
    <property type="evidence" value="ECO:0007669"/>
    <property type="project" value="InterPro"/>
</dbReference>
<evidence type="ECO:0000313" key="4">
    <source>
        <dbReference type="Proteomes" id="UP001359559"/>
    </source>
</evidence>
<protein>
    <recommendedName>
        <fullName evidence="5">Cytochrome P450</fullName>
    </recommendedName>
</protein>
<sequence>MKMVFIVLEWLLCVPSALAIFTTITMVALIGGLLGYMYGPYWALRKVPGPPSLPLLGHLPLLAKYGPDVFSVLAKQYGPIYRFHMGRQPLILVADPELCKEVGIKKFKDIPNRSIPSPISASPLHQKGLFFTRDSQWSTMRNTILSMYQPSHLASLVPTMQSFIESATQNLDTPNEDIIFSNLSLRLATDLIGDAAFGVNFGLSKPHSVCESIKSANNVNGGGGGGSGSGGDEVSDFINQHIYSTTQLKMDLSGSFSIILGLLAPILQEPFRQILKRIPGTMDWKIERTNRKLSGRLDEIVKKRMEEKNRTSKNFLSLILNARESRTVSENVFSPDYISAVTYEHLLAGSATTSFTLSSIVYLVAGHPDVEKKLLYEIDGFGPHDLTPTAQDLHQSFPYLDQVIKEAMRFYTVSPLVARETSNEVEIGGYLLPKGTWVWLALGVLAKDPRNFPEPEKFKPERFDPKCEEMKRRHPYAFIPFGIGPRACIGRKFSLQEIKLTLIHLYRKYVFRHSPNMEKPVEVEYGIVLNFKHGVKLRVIRRT</sequence>
<dbReference type="InterPro" id="IPR036396">
    <property type="entry name" value="Cyt_P450_sf"/>
</dbReference>
<keyword evidence="1 2" id="KW-0408">Iron</keyword>
<evidence type="ECO:0000256" key="2">
    <source>
        <dbReference type="RuleBase" id="RU000461"/>
    </source>
</evidence>